<comment type="caution">
    <text evidence="1">The sequence shown here is derived from an EMBL/GenBank/DDBJ whole genome shotgun (WGS) entry which is preliminary data.</text>
</comment>
<gene>
    <name evidence="1" type="ORF">C6W88_00255</name>
</gene>
<evidence type="ECO:0000313" key="2">
    <source>
        <dbReference type="Proteomes" id="UP000241895"/>
    </source>
</evidence>
<reference evidence="1 2" key="1">
    <citation type="submission" date="2018-03" db="EMBL/GenBank/DDBJ databases">
        <authorList>
            <person name="Zhou J."/>
            <person name="Li X."/>
            <person name="Xue M."/>
            <person name="Yin J."/>
        </authorList>
    </citation>
    <scope>NUCLEOTIDE SEQUENCE [LARGE SCALE GENOMIC DNA]</scope>
    <source>
        <strain evidence="1 2">SYSU ZJ2214</strain>
    </source>
</reference>
<accession>A0ABX5J4A8</accession>
<sequence>MALLAEPQRYERFSSPGLICKYCIGFLSPEAYRHLAVITVFPSSAHIMTSKDDALMIRVAKAVVKLFLVHYLFLI</sequence>
<dbReference type="Proteomes" id="UP000241895">
    <property type="component" value="Unassembled WGS sequence"/>
</dbReference>
<proteinExistence type="predicted"/>
<keyword evidence="2" id="KW-1185">Reference proteome</keyword>
<dbReference type="EMBL" id="PXNS01000001">
    <property type="protein sequence ID" value="PTL95886.1"/>
    <property type="molecule type" value="Genomic_DNA"/>
</dbReference>
<evidence type="ECO:0000313" key="1">
    <source>
        <dbReference type="EMBL" id="PTL95886.1"/>
    </source>
</evidence>
<name>A0ABX5J4A8_9GAMM</name>
<organism evidence="1 2">
    <name type="scientific">Halomonas litopenaei</name>
    <dbReference type="NCBI Taxonomy" id="2109328"/>
    <lineage>
        <taxon>Bacteria</taxon>
        <taxon>Pseudomonadati</taxon>
        <taxon>Pseudomonadota</taxon>
        <taxon>Gammaproteobacteria</taxon>
        <taxon>Oceanospirillales</taxon>
        <taxon>Halomonadaceae</taxon>
        <taxon>Halomonas</taxon>
    </lineage>
</organism>
<protein>
    <submittedName>
        <fullName evidence="1">Uncharacterized protein</fullName>
    </submittedName>
</protein>